<protein>
    <recommendedName>
        <fullName evidence="1">G domain-containing protein</fullName>
    </recommendedName>
</protein>
<feature type="domain" description="G" evidence="1">
    <location>
        <begin position="39"/>
        <end position="111"/>
    </location>
</feature>
<dbReference type="Pfam" id="PF01926">
    <property type="entry name" value="MMR_HSR1"/>
    <property type="match status" value="1"/>
</dbReference>
<keyword evidence="3" id="KW-1185">Reference proteome</keyword>
<proteinExistence type="predicted"/>
<evidence type="ECO:0000313" key="3">
    <source>
        <dbReference type="Proteomes" id="UP000284842"/>
    </source>
</evidence>
<organism evidence="2 3">
    <name type="scientific">Panaeolus cyanescens</name>
    <dbReference type="NCBI Taxonomy" id="181874"/>
    <lineage>
        <taxon>Eukaryota</taxon>
        <taxon>Fungi</taxon>
        <taxon>Dikarya</taxon>
        <taxon>Basidiomycota</taxon>
        <taxon>Agaricomycotina</taxon>
        <taxon>Agaricomycetes</taxon>
        <taxon>Agaricomycetidae</taxon>
        <taxon>Agaricales</taxon>
        <taxon>Agaricineae</taxon>
        <taxon>Galeropsidaceae</taxon>
        <taxon>Panaeolus</taxon>
    </lineage>
</organism>
<dbReference type="AlphaFoldDB" id="A0A409YDH6"/>
<sequence>MTSSNLPHLLSKFSSAMGFFDNLASLLGLRQIKSTDLVILVIGPSGVGKSSFINKFAGQNILKVGHGLETTTRKFSHVLCPSRTEQRIVLVDTPPFPLSMQDEVRIKKWMRKSLGKNMIFHSILYLHRITDNRLNEPPKVHFHTFETLAGGEFHSRVALVTTMWDTLRNQEVGKGREKEIMTGDWEELTRKGSLVLRHENSTDSAAEIIEQVISLGRVSSYGTRS</sequence>
<dbReference type="OrthoDB" id="2846732at2759"/>
<dbReference type="Gene3D" id="3.40.50.300">
    <property type="entry name" value="P-loop containing nucleotide triphosphate hydrolases"/>
    <property type="match status" value="1"/>
</dbReference>
<dbReference type="InterPro" id="IPR027417">
    <property type="entry name" value="P-loop_NTPase"/>
</dbReference>
<name>A0A409YDH6_9AGAR</name>
<dbReference type="EMBL" id="NHTK01001277">
    <property type="protein sequence ID" value="PPR01045.1"/>
    <property type="molecule type" value="Genomic_DNA"/>
</dbReference>
<evidence type="ECO:0000259" key="1">
    <source>
        <dbReference type="Pfam" id="PF01926"/>
    </source>
</evidence>
<comment type="caution">
    <text evidence="2">The sequence shown here is derived from an EMBL/GenBank/DDBJ whole genome shotgun (WGS) entry which is preliminary data.</text>
</comment>
<evidence type="ECO:0000313" key="2">
    <source>
        <dbReference type="EMBL" id="PPR01045.1"/>
    </source>
</evidence>
<dbReference type="InParanoid" id="A0A409YDH6"/>
<accession>A0A409YDH6</accession>
<dbReference type="CDD" id="cd00882">
    <property type="entry name" value="Ras_like_GTPase"/>
    <property type="match status" value="1"/>
</dbReference>
<dbReference type="GO" id="GO:0005525">
    <property type="term" value="F:GTP binding"/>
    <property type="evidence" value="ECO:0007669"/>
    <property type="project" value="InterPro"/>
</dbReference>
<dbReference type="InterPro" id="IPR006073">
    <property type="entry name" value="GTP-bd"/>
</dbReference>
<reference evidence="2 3" key="1">
    <citation type="journal article" date="2018" name="Evol. Lett.">
        <title>Horizontal gene cluster transfer increased hallucinogenic mushroom diversity.</title>
        <authorList>
            <person name="Reynolds H.T."/>
            <person name="Vijayakumar V."/>
            <person name="Gluck-Thaler E."/>
            <person name="Korotkin H.B."/>
            <person name="Matheny P.B."/>
            <person name="Slot J.C."/>
        </authorList>
    </citation>
    <scope>NUCLEOTIDE SEQUENCE [LARGE SCALE GENOMIC DNA]</scope>
    <source>
        <strain evidence="2 3">2629</strain>
    </source>
</reference>
<gene>
    <name evidence="2" type="ORF">CVT24_000579</name>
</gene>
<dbReference type="STRING" id="181874.A0A409YDH6"/>
<dbReference type="SUPFAM" id="SSF52540">
    <property type="entry name" value="P-loop containing nucleoside triphosphate hydrolases"/>
    <property type="match status" value="1"/>
</dbReference>
<dbReference type="Proteomes" id="UP000284842">
    <property type="component" value="Unassembled WGS sequence"/>
</dbReference>